<feature type="transmembrane region" description="Helical" evidence="8">
    <location>
        <begin position="71"/>
        <end position="90"/>
    </location>
</feature>
<evidence type="ECO:0000256" key="1">
    <source>
        <dbReference type="ARBA" id="ARBA00004141"/>
    </source>
</evidence>
<gene>
    <name evidence="9" type="ORF">TRL7639_01301</name>
</gene>
<feature type="transmembrane region" description="Helical" evidence="8">
    <location>
        <begin position="155"/>
        <end position="175"/>
    </location>
</feature>
<keyword evidence="7" id="KW-0862">Zinc</keyword>
<organism evidence="9 10">
    <name type="scientific">Falsiruegeria litorea R37</name>
    <dbReference type="NCBI Taxonomy" id="1200284"/>
    <lineage>
        <taxon>Bacteria</taxon>
        <taxon>Pseudomonadati</taxon>
        <taxon>Pseudomonadota</taxon>
        <taxon>Alphaproteobacteria</taxon>
        <taxon>Rhodobacterales</taxon>
        <taxon>Roseobacteraceae</taxon>
        <taxon>Falsiruegeria</taxon>
    </lineage>
</organism>
<sequence length="221" mass="24136">MDWLREIDGYCERLGPEYWAEPINAVTNAAFIVAALIMWQRTQGNAIARVLAVILGLIGVGSYLFHTHAQVWAAIADVTPILGYILVYIYAVNRHVWGLGVLPALGVTGLFFPYAAATLPLFQMVPGLGDSAGYAPVPLLIYIYAVLLRHRAPDTARGLAIGATILVASIMFRALDEPVCGAVPMGTHFMWHILNGIVLGWMIEVLRLHMLGLTKVSQTLE</sequence>
<keyword evidence="6" id="KW-0479">Metal-binding</keyword>
<keyword evidence="2 8" id="KW-0812">Transmembrane</keyword>
<feature type="transmembrane region" description="Helical" evidence="8">
    <location>
        <begin position="46"/>
        <end position="65"/>
    </location>
</feature>
<dbReference type="GO" id="GO:0016020">
    <property type="term" value="C:membrane"/>
    <property type="evidence" value="ECO:0007669"/>
    <property type="project" value="UniProtKB-SubCell"/>
</dbReference>
<dbReference type="GO" id="GO:0016811">
    <property type="term" value="F:hydrolase activity, acting on carbon-nitrogen (but not peptide) bonds, in linear amides"/>
    <property type="evidence" value="ECO:0007669"/>
    <property type="project" value="InterPro"/>
</dbReference>
<feature type="transmembrane region" description="Helical" evidence="8">
    <location>
        <begin position="131"/>
        <end position="148"/>
    </location>
</feature>
<keyword evidence="6" id="KW-0106">Calcium</keyword>
<comment type="subcellular location">
    <subcellularLocation>
        <location evidence="1">Membrane</location>
        <topology evidence="1">Multi-pass membrane protein</topology>
    </subcellularLocation>
</comment>
<evidence type="ECO:0000256" key="3">
    <source>
        <dbReference type="ARBA" id="ARBA00022801"/>
    </source>
</evidence>
<feature type="transmembrane region" description="Helical" evidence="8">
    <location>
        <begin position="187"/>
        <end position="206"/>
    </location>
</feature>
<accession>A0A1Y5S4I7</accession>
<feature type="binding site" evidence="7">
    <location>
        <position position="192"/>
    </location>
    <ligand>
        <name>Zn(2+)</name>
        <dbReference type="ChEBI" id="CHEBI:29105"/>
        <note>catalytic</note>
    </ligand>
</feature>
<keyword evidence="4 8" id="KW-1133">Transmembrane helix</keyword>
<evidence type="ECO:0000313" key="9">
    <source>
        <dbReference type="EMBL" id="SLN31119.1"/>
    </source>
</evidence>
<dbReference type="OrthoDB" id="277121at2"/>
<feature type="transmembrane region" description="Helical" evidence="8">
    <location>
        <begin position="22"/>
        <end position="39"/>
    </location>
</feature>
<proteinExistence type="predicted"/>
<dbReference type="AlphaFoldDB" id="A0A1Y5S4I7"/>
<dbReference type="EMBL" id="FWFO01000001">
    <property type="protein sequence ID" value="SLN31119.1"/>
    <property type="molecule type" value="Genomic_DNA"/>
</dbReference>
<evidence type="ECO:0000256" key="2">
    <source>
        <dbReference type="ARBA" id="ARBA00022692"/>
    </source>
</evidence>
<evidence type="ECO:0000256" key="6">
    <source>
        <dbReference type="PIRSR" id="PIRSR608901-1"/>
    </source>
</evidence>
<reference evidence="9 10" key="1">
    <citation type="submission" date="2017-03" db="EMBL/GenBank/DDBJ databases">
        <authorList>
            <person name="Afonso C.L."/>
            <person name="Miller P.J."/>
            <person name="Scott M.A."/>
            <person name="Spackman E."/>
            <person name="Goraichik I."/>
            <person name="Dimitrov K.M."/>
            <person name="Suarez D.L."/>
            <person name="Swayne D.E."/>
        </authorList>
    </citation>
    <scope>NUCLEOTIDE SEQUENCE [LARGE SCALE GENOMIC DNA]</scope>
    <source>
        <strain evidence="9 10">CECT 7639</strain>
    </source>
</reference>
<dbReference type="RefSeq" id="WP_085794931.1">
    <property type="nucleotide sequence ID" value="NZ_FWFO01000001.1"/>
</dbReference>
<evidence type="ECO:0000256" key="8">
    <source>
        <dbReference type="SAM" id="Phobius"/>
    </source>
</evidence>
<dbReference type="GO" id="GO:0006672">
    <property type="term" value="P:ceramide metabolic process"/>
    <property type="evidence" value="ECO:0007669"/>
    <property type="project" value="InterPro"/>
</dbReference>
<dbReference type="Proteomes" id="UP000193077">
    <property type="component" value="Unassembled WGS sequence"/>
</dbReference>
<evidence type="ECO:0000313" key="10">
    <source>
        <dbReference type="Proteomes" id="UP000193077"/>
    </source>
</evidence>
<dbReference type="Pfam" id="PF05875">
    <property type="entry name" value="Ceramidase"/>
    <property type="match status" value="1"/>
</dbReference>
<keyword evidence="5 8" id="KW-0472">Membrane</keyword>
<keyword evidence="3" id="KW-0378">Hydrolase</keyword>
<protein>
    <submittedName>
        <fullName evidence="9">Ceramidase</fullName>
    </submittedName>
</protein>
<dbReference type="GO" id="GO:0046872">
    <property type="term" value="F:metal ion binding"/>
    <property type="evidence" value="ECO:0007669"/>
    <property type="project" value="UniProtKB-KW"/>
</dbReference>
<evidence type="ECO:0000256" key="7">
    <source>
        <dbReference type="PIRSR" id="PIRSR608901-2"/>
    </source>
</evidence>
<evidence type="ECO:0000256" key="5">
    <source>
        <dbReference type="ARBA" id="ARBA00023136"/>
    </source>
</evidence>
<keyword evidence="10" id="KW-1185">Reference proteome</keyword>
<feature type="binding site" evidence="7">
    <location>
        <position position="66"/>
    </location>
    <ligand>
        <name>Zn(2+)</name>
        <dbReference type="ChEBI" id="CHEBI:29105"/>
        <note>catalytic</note>
    </ligand>
</feature>
<feature type="binding site" evidence="7">
    <location>
        <position position="188"/>
    </location>
    <ligand>
        <name>Zn(2+)</name>
        <dbReference type="ChEBI" id="CHEBI:29105"/>
        <note>catalytic</note>
    </ligand>
</feature>
<dbReference type="InterPro" id="IPR008901">
    <property type="entry name" value="ACER"/>
</dbReference>
<feature type="binding site" evidence="6">
    <location>
        <position position="21"/>
    </location>
    <ligand>
        <name>Ca(2+)</name>
        <dbReference type="ChEBI" id="CHEBI:29108"/>
    </ligand>
</feature>
<comment type="cofactor">
    <cofactor evidence="7">
        <name>Zn(2+)</name>
        <dbReference type="ChEBI" id="CHEBI:29105"/>
    </cofactor>
</comment>
<feature type="transmembrane region" description="Helical" evidence="8">
    <location>
        <begin position="97"/>
        <end position="119"/>
    </location>
</feature>
<name>A0A1Y5S4I7_9RHOB</name>
<evidence type="ECO:0000256" key="4">
    <source>
        <dbReference type="ARBA" id="ARBA00022989"/>
    </source>
</evidence>